<dbReference type="STRING" id="1000565.METUNv1_02450"/>
<dbReference type="GO" id="GO:0005737">
    <property type="term" value="C:cytoplasm"/>
    <property type="evidence" value="ECO:0007669"/>
    <property type="project" value="TreeGrafter"/>
</dbReference>
<proteinExistence type="inferred from homology"/>
<accession>F5RDT3</accession>
<dbReference type="InterPro" id="IPR036291">
    <property type="entry name" value="NAD(P)-bd_dom_sf"/>
</dbReference>
<dbReference type="Proteomes" id="UP000005019">
    <property type="component" value="Unassembled WGS sequence"/>
</dbReference>
<dbReference type="OrthoDB" id="5293744at2"/>
<dbReference type="SUPFAM" id="SSF51735">
    <property type="entry name" value="NAD(P)-binding Rossmann-fold domains"/>
    <property type="match status" value="1"/>
</dbReference>
<comment type="similarity">
    <text evidence="1">Belongs to the ornithine cyclodeaminase/mu-crystallin family.</text>
</comment>
<evidence type="ECO:0000313" key="3">
    <source>
        <dbReference type="Proteomes" id="UP000005019"/>
    </source>
</evidence>
<gene>
    <name evidence="2" type="ORF">METUNv1_02450</name>
</gene>
<comment type="caution">
    <text evidence="2">The sequence shown here is derived from an EMBL/GenBank/DDBJ whole genome shotgun (WGS) entry which is preliminary data.</text>
</comment>
<organism evidence="2 3">
    <name type="scientific">Methyloversatilis universalis (strain ATCC BAA-1314 / DSM 25237 / JCM 13912 / CCUG 52030 / FAM5)</name>
    <dbReference type="NCBI Taxonomy" id="1000565"/>
    <lineage>
        <taxon>Bacteria</taxon>
        <taxon>Pseudomonadati</taxon>
        <taxon>Pseudomonadota</taxon>
        <taxon>Betaproteobacteria</taxon>
        <taxon>Nitrosomonadales</taxon>
        <taxon>Sterolibacteriaceae</taxon>
        <taxon>Methyloversatilis</taxon>
    </lineage>
</organism>
<dbReference type="Gene3D" id="3.40.50.720">
    <property type="entry name" value="NAD(P)-binding Rossmann-like Domain"/>
    <property type="match status" value="1"/>
</dbReference>
<dbReference type="GO" id="GO:0019752">
    <property type="term" value="P:carboxylic acid metabolic process"/>
    <property type="evidence" value="ECO:0007669"/>
    <property type="project" value="UniProtKB-ARBA"/>
</dbReference>
<dbReference type="InterPro" id="IPR023401">
    <property type="entry name" value="ODC_N"/>
</dbReference>
<dbReference type="AlphaFoldDB" id="F5RDT3"/>
<protein>
    <submittedName>
        <fullName evidence="2">Ornithine cyclodeaminase</fullName>
    </submittedName>
</protein>
<evidence type="ECO:0000313" key="2">
    <source>
        <dbReference type="EMBL" id="EGK71064.1"/>
    </source>
</evidence>
<name>F5RDT3_METUF</name>
<dbReference type="RefSeq" id="WP_008062046.1">
    <property type="nucleotide sequence ID" value="NZ_AFHG01000052.1"/>
</dbReference>
<dbReference type="Gene3D" id="3.30.1780.10">
    <property type="entry name" value="ornithine cyclodeaminase, domain 1"/>
    <property type="match status" value="1"/>
</dbReference>
<dbReference type="PIRSF" id="PIRSF001439">
    <property type="entry name" value="CryM"/>
    <property type="match status" value="1"/>
</dbReference>
<reference evidence="2 3" key="1">
    <citation type="journal article" date="2011" name="J. Bacteriol.">
        <title>Genome sequence of Methyloversatilis universalis FAM5T, a methylotrophic representative of the order Rhodocyclales.</title>
        <authorList>
            <person name="Kittichotirat W."/>
            <person name="Good N.M."/>
            <person name="Hall R."/>
            <person name="Bringel F."/>
            <person name="Lajus A."/>
            <person name="Medigue C."/>
            <person name="Smalley N.E."/>
            <person name="Beck D."/>
            <person name="Bumgarner R."/>
            <person name="Vuilleumier S."/>
            <person name="Kalyuzhnaya M.G."/>
        </authorList>
    </citation>
    <scope>NUCLEOTIDE SEQUENCE [LARGE SCALE GENOMIC DNA]</scope>
    <source>
        <strain evidence="3">ATCC BAA-1314 / JCM 13912 / FAM5</strain>
    </source>
</reference>
<sequence>MALYLTEDEVRQVLTLPDALAAVEQAHRWHATGEAIDTPRARSRTPTSALHMLHGAVQPLGVIGYKSYTTSREAARFWVHLFDAANGRPLAVIEADYLGMMRTGATGGLSARVLARTDAREALVFGAGWQARSQIAALCAVRDIARVKVVARRRERLEAFCAEQSALLGRAVEPADNVEAAVRGADVVVTITTASEPLFDGRWLSDGTHVTAAGSNALIRREIDEATIRRAAVVAVDARATALRESGDLLPALEKGRLSEYGMIELGELLTGMRPGRRGDADVTLFESQGMAIQDLVLAHRVLDQARAAGLGRELPY</sequence>
<dbReference type="eggNOG" id="COG2423">
    <property type="taxonomic scope" value="Bacteria"/>
</dbReference>
<dbReference type="EMBL" id="AFHG01000052">
    <property type="protein sequence ID" value="EGK71064.1"/>
    <property type="molecule type" value="Genomic_DNA"/>
</dbReference>
<dbReference type="FunFam" id="3.40.50.720:FF:000311">
    <property type="entry name" value="Ornithine cyclodeaminase"/>
    <property type="match status" value="1"/>
</dbReference>
<dbReference type="PANTHER" id="PTHR13812">
    <property type="entry name" value="KETIMINE REDUCTASE MU-CRYSTALLIN"/>
    <property type="match status" value="1"/>
</dbReference>
<dbReference type="InterPro" id="IPR003462">
    <property type="entry name" value="ODC_Mu_crystall"/>
</dbReference>
<dbReference type="GO" id="GO:0016491">
    <property type="term" value="F:oxidoreductase activity"/>
    <property type="evidence" value="ECO:0007669"/>
    <property type="project" value="UniProtKB-ARBA"/>
</dbReference>
<keyword evidence="3" id="KW-1185">Reference proteome</keyword>
<evidence type="ECO:0000256" key="1">
    <source>
        <dbReference type="ARBA" id="ARBA00008903"/>
    </source>
</evidence>
<dbReference type="PANTHER" id="PTHR13812:SF19">
    <property type="entry name" value="KETIMINE REDUCTASE MU-CRYSTALLIN"/>
    <property type="match status" value="1"/>
</dbReference>
<dbReference type="Pfam" id="PF02423">
    <property type="entry name" value="OCD_Mu_crystall"/>
    <property type="match status" value="1"/>
</dbReference>